<dbReference type="InterPro" id="IPR045187">
    <property type="entry name" value="CcO_II"/>
</dbReference>
<comment type="similarity">
    <text evidence="2 15">Belongs to the cytochrome c oxidase subunit 2 family.</text>
</comment>
<dbReference type="PROSITE" id="PS00078">
    <property type="entry name" value="COX2"/>
    <property type="match status" value="1"/>
</dbReference>
<name>A0AA49X814_9PLAT</name>
<keyword evidence="13 15" id="KW-0472">Membrane</keyword>
<dbReference type="AlphaFoldDB" id="A0AA49X814"/>
<evidence type="ECO:0000256" key="1">
    <source>
        <dbReference type="ARBA" id="ARBA00004141"/>
    </source>
</evidence>
<evidence type="ECO:0000256" key="10">
    <source>
        <dbReference type="ARBA" id="ARBA00022982"/>
    </source>
</evidence>
<organism evidence="19">
    <name type="scientific">Vorticeros sp. n. MW-2019</name>
    <dbReference type="NCBI Taxonomy" id="2544881"/>
    <lineage>
        <taxon>Eukaryota</taxon>
        <taxon>Metazoa</taxon>
        <taxon>Spiralia</taxon>
        <taxon>Lophotrochozoa</taxon>
        <taxon>Platyhelminthes</taxon>
        <taxon>Rhabditophora</taxon>
        <taxon>Prolecithophora</taxon>
        <taxon>Separata</taxon>
        <taxon>Plagiostomidae</taxon>
        <taxon>Vorticeros</taxon>
    </lineage>
</organism>
<evidence type="ECO:0000256" key="6">
    <source>
        <dbReference type="ARBA" id="ARBA00022692"/>
    </source>
</evidence>
<keyword evidence="15 19" id="KW-0496">Mitochondrion</keyword>
<dbReference type="GO" id="GO:0005743">
    <property type="term" value="C:mitochondrial inner membrane"/>
    <property type="evidence" value="ECO:0007669"/>
    <property type="project" value="UniProtKB-SubCell"/>
</dbReference>
<dbReference type="EMBL" id="OR260862">
    <property type="protein sequence ID" value="WLN31324.1"/>
    <property type="molecule type" value="Genomic_DNA"/>
</dbReference>
<dbReference type="PROSITE" id="PS50999">
    <property type="entry name" value="COX2_TM"/>
    <property type="match status" value="1"/>
</dbReference>
<evidence type="ECO:0000256" key="15">
    <source>
        <dbReference type="RuleBase" id="RU000457"/>
    </source>
</evidence>
<keyword evidence="9" id="KW-1278">Translocase</keyword>
<evidence type="ECO:0000259" key="18">
    <source>
        <dbReference type="PROSITE" id="PS50999"/>
    </source>
</evidence>
<keyword evidence="12 15" id="KW-0186">Copper</keyword>
<evidence type="ECO:0000256" key="3">
    <source>
        <dbReference type="ARBA" id="ARBA00015946"/>
    </source>
</evidence>
<geneLocation type="mitochondrion" evidence="19"/>
<dbReference type="GO" id="GO:0004129">
    <property type="term" value="F:cytochrome-c oxidase activity"/>
    <property type="evidence" value="ECO:0007669"/>
    <property type="project" value="UniProtKB-EC"/>
</dbReference>
<evidence type="ECO:0000259" key="17">
    <source>
        <dbReference type="PROSITE" id="PS50857"/>
    </source>
</evidence>
<dbReference type="Pfam" id="PF02790">
    <property type="entry name" value="COX2_TM"/>
    <property type="match status" value="1"/>
</dbReference>
<dbReference type="InterPro" id="IPR011759">
    <property type="entry name" value="Cyt_c_oxidase_su2_TM_dom"/>
</dbReference>
<comment type="catalytic activity">
    <reaction evidence="14">
        <text>4 Fe(II)-[cytochrome c] + O2 + 8 H(+)(in) = 4 Fe(III)-[cytochrome c] + 2 H2O + 4 H(+)(out)</text>
        <dbReference type="Rhea" id="RHEA:11436"/>
        <dbReference type="Rhea" id="RHEA-COMP:10350"/>
        <dbReference type="Rhea" id="RHEA-COMP:14399"/>
        <dbReference type="ChEBI" id="CHEBI:15377"/>
        <dbReference type="ChEBI" id="CHEBI:15378"/>
        <dbReference type="ChEBI" id="CHEBI:15379"/>
        <dbReference type="ChEBI" id="CHEBI:29033"/>
        <dbReference type="ChEBI" id="CHEBI:29034"/>
        <dbReference type="EC" id="7.1.1.9"/>
    </reaction>
    <physiologicalReaction direction="left-to-right" evidence="14">
        <dbReference type="Rhea" id="RHEA:11437"/>
    </physiologicalReaction>
</comment>
<evidence type="ECO:0000313" key="19">
    <source>
        <dbReference type="EMBL" id="WLN31324.1"/>
    </source>
</evidence>
<keyword evidence="15" id="KW-0999">Mitochondrion inner membrane</keyword>
<evidence type="ECO:0000256" key="9">
    <source>
        <dbReference type="ARBA" id="ARBA00022967"/>
    </source>
</evidence>
<evidence type="ECO:0000256" key="8">
    <source>
        <dbReference type="ARBA" id="ARBA00022842"/>
    </source>
</evidence>
<comment type="cofactor">
    <cofactor evidence="15">
        <name>Cu cation</name>
        <dbReference type="ChEBI" id="CHEBI:23378"/>
    </cofactor>
    <text evidence="15">Binds a copper A center.</text>
</comment>
<keyword evidence="10 15" id="KW-0249">Electron transport</keyword>
<protein>
    <recommendedName>
        <fullName evidence="3 15">Cytochrome c oxidase subunit 2</fullName>
    </recommendedName>
</protein>
<evidence type="ECO:0000256" key="12">
    <source>
        <dbReference type="ARBA" id="ARBA00023008"/>
    </source>
</evidence>
<keyword evidence="6 15" id="KW-0812">Transmembrane</keyword>
<dbReference type="Gene3D" id="2.60.40.420">
    <property type="entry name" value="Cupredoxins - blue copper proteins"/>
    <property type="match status" value="1"/>
</dbReference>
<dbReference type="GO" id="GO:0042773">
    <property type="term" value="P:ATP synthesis coupled electron transport"/>
    <property type="evidence" value="ECO:0007669"/>
    <property type="project" value="TreeGrafter"/>
</dbReference>
<dbReference type="PANTHER" id="PTHR22888:SF9">
    <property type="entry name" value="CYTOCHROME C OXIDASE SUBUNIT 2"/>
    <property type="match status" value="1"/>
</dbReference>
<dbReference type="SUPFAM" id="SSF49503">
    <property type="entry name" value="Cupredoxins"/>
    <property type="match status" value="1"/>
</dbReference>
<evidence type="ECO:0000256" key="11">
    <source>
        <dbReference type="ARBA" id="ARBA00022989"/>
    </source>
</evidence>
<accession>A0AA49X814</accession>
<feature type="transmembrane region" description="Helical" evidence="16">
    <location>
        <begin position="35"/>
        <end position="57"/>
    </location>
</feature>
<keyword evidence="8" id="KW-0460">Magnesium</keyword>
<feature type="domain" description="Cytochrome oxidase subunit II copper A binding" evidence="17">
    <location>
        <begin position="66"/>
        <end position="197"/>
    </location>
</feature>
<sequence length="197" mass="22208">MIIMFVSILVGGLLYQVYGNSYSSVVFIEHSFLEFYWTVGPSIILIFLALPSLKLLYYLDLSNNINTNTTIKSVGHQWYWSNTFFWKGECIESDMYMVNTPDLNLGDLRGLETDSVIVIPVGEVVRLIVTSDDVIHSFAVPTLGVKIDAVPGRINQQYLYSGLVGVFYGQCSEICGANHSFMPITVEVYNNVNNLWH</sequence>
<dbReference type="PRINTS" id="PR01166">
    <property type="entry name" value="CYCOXIDASEII"/>
</dbReference>
<reference evidence="19" key="1">
    <citation type="submission" date="2023-07" db="EMBL/GenBank/DDBJ databases">
        <title>A New Species of Genus Vorticeros (Platyhelminthes, Prolecithophora, Plagiostomidae) from China with Analysis of Its Partial Sequence of Mitochondrial Genome and Reproductive behaviour.</title>
        <authorList>
            <person name="Wang Y.-J."/>
            <person name="Huang J.-J."/>
            <person name="Wang A.-T."/>
            <person name="Zhang Y."/>
        </authorList>
    </citation>
    <scope>NUCLEOTIDE SEQUENCE</scope>
</reference>
<dbReference type="Pfam" id="PF00116">
    <property type="entry name" value="COX2"/>
    <property type="match status" value="1"/>
</dbReference>
<comment type="subcellular location">
    <subcellularLocation>
        <location evidence="1">Membrane</location>
        <topology evidence="1">Multi-pass membrane protein</topology>
    </subcellularLocation>
    <subcellularLocation>
        <location evidence="15">Mitochondrion inner membrane</location>
        <topology evidence="15">Multi-pass membrane protein</topology>
    </subcellularLocation>
</comment>
<dbReference type="SUPFAM" id="SSF81464">
    <property type="entry name" value="Cytochrome c oxidase subunit II-like, transmembrane region"/>
    <property type="match status" value="1"/>
</dbReference>
<evidence type="ECO:0000256" key="14">
    <source>
        <dbReference type="ARBA" id="ARBA00049512"/>
    </source>
</evidence>
<evidence type="ECO:0000256" key="16">
    <source>
        <dbReference type="SAM" id="Phobius"/>
    </source>
</evidence>
<dbReference type="InterPro" id="IPR002429">
    <property type="entry name" value="CcO_II-like_C"/>
</dbReference>
<evidence type="ECO:0000256" key="13">
    <source>
        <dbReference type="ARBA" id="ARBA00023136"/>
    </source>
</evidence>
<dbReference type="GO" id="GO:0005507">
    <property type="term" value="F:copper ion binding"/>
    <property type="evidence" value="ECO:0007669"/>
    <property type="project" value="InterPro"/>
</dbReference>
<keyword evidence="5 15" id="KW-0679">Respiratory chain</keyword>
<gene>
    <name evidence="19" type="primary">cox2</name>
</gene>
<feature type="domain" description="Cytochrome oxidase subunit II transmembrane region profile" evidence="18">
    <location>
        <begin position="1"/>
        <end position="63"/>
    </location>
</feature>
<evidence type="ECO:0000256" key="5">
    <source>
        <dbReference type="ARBA" id="ARBA00022660"/>
    </source>
</evidence>
<dbReference type="InterPro" id="IPR008972">
    <property type="entry name" value="Cupredoxin"/>
</dbReference>
<dbReference type="InterPro" id="IPR036257">
    <property type="entry name" value="Cyt_c_oxidase_su2_TM_sf"/>
</dbReference>
<evidence type="ECO:0000256" key="7">
    <source>
        <dbReference type="ARBA" id="ARBA00022723"/>
    </source>
</evidence>
<dbReference type="Gene3D" id="1.10.287.90">
    <property type="match status" value="1"/>
</dbReference>
<keyword evidence="11 16" id="KW-1133">Transmembrane helix</keyword>
<proteinExistence type="inferred from homology"/>
<dbReference type="InterPro" id="IPR001505">
    <property type="entry name" value="Copper_CuA"/>
</dbReference>
<comment type="function">
    <text evidence="15">Component of the cytochrome c oxidase, the last enzyme in the mitochondrial electron transport chain which drives oxidative phosphorylation. The respiratory chain contains 3 multisubunit complexes succinate dehydrogenase (complex II, CII), ubiquinol-cytochrome c oxidoreductase (cytochrome b-c1 complex, complex III, CIII) and cytochrome c oxidase (complex IV, CIV), that cooperate to transfer electrons derived from NADH and succinate to molecular oxygen, creating an electrochemical gradient over the inner membrane that drives transmembrane transport and the ATP synthase. Cytochrome c oxidase is the component of the respiratory chain that catalyzes the reduction of oxygen to water. Electrons originating from reduced cytochrome c in the intermembrane space (IMS) are transferred via the dinuclear copper A center (CU(A)) of subunit 2 and heme A of subunit 1 to the active site in subunit 1, a binuclear center (BNC) formed by heme A3 and copper B (CU(B)). The BNC reduces molecular oxygen to 2 water molecules using 4 electrons from cytochrome c in the IMS and 4 protons from the mitochondrial matrix.</text>
</comment>
<evidence type="ECO:0000256" key="2">
    <source>
        <dbReference type="ARBA" id="ARBA00007866"/>
    </source>
</evidence>
<dbReference type="PANTHER" id="PTHR22888">
    <property type="entry name" value="CYTOCHROME C OXIDASE, SUBUNIT II"/>
    <property type="match status" value="1"/>
</dbReference>
<evidence type="ECO:0000256" key="4">
    <source>
        <dbReference type="ARBA" id="ARBA00022448"/>
    </source>
</evidence>
<keyword evidence="4 15" id="KW-0813">Transport</keyword>
<dbReference type="PROSITE" id="PS50857">
    <property type="entry name" value="COX2_CUA"/>
    <property type="match status" value="1"/>
</dbReference>
<keyword evidence="7 15" id="KW-0479">Metal-binding</keyword>